<evidence type="ECO:0000256" key="2">
    <source>
        <dbReference type="RuleBase" id="RU003875"/>
    </source>
</evidence>
<name>A0ABT2Y5G4_9MOLU</name>
<comment type="similarity">
    <text evidence="1 2">Belongs to the Dps family.</text>
</comment>
<dbReference type="PROSITE" id="PS00819">
    <property type="entry name" value="DPS_2"/>
    <property type="match status" value="1"/>
</dbReference>
<dbReference type="PANTHER" id="PTHR42932">
    <property type="entry name" value="GENERAL STRESS PROTEIN 20U"/>
    <property type="match status" value="1"/>
</dbReference>
<dbReference type="Proteomes" id="UP001177160">
    <property type="component" value="Unassembled WGS sequence"/>
</dbReference>
<evidence type="ECO:0000313" key="4">
    <source>
        <dbReference type="EMBL" id="MCV2231688.1"/>
    </source>
</evidence>
<dbReference type="CDD" id="cd01043">
    <property type="entry name" value="DPS"/>
    <property type="match status" value="1"/>
</dbReference>
<dbReference type="PROSITE" id="PS00818">
    <property type="entry name" value="DPS_1"/>
    <property type="match status" value="1"/>
</dbReference>
<dbReference type="PRINTS" id="PR01346">
    <property type="entry name" value="HELNAPAPROT"/>
</dbReference>
<accession>A0ABT2Y5G4</accession>
<protein>
    <submittedName>
        <fullName evidence="4">DNA starvation/stationary phase protection protein</fullName>
    </submittedName>
</protein>
<dbReference type="InterPro" id="IPR009078">
    <property type="entry name" value="Ferritin-like_SF"/>
</dbReference>
<gene>
    <name evidence="4" type="ORF">N7548_02500</name>
</gene>
<evidence type="ECO:0000256" key="1">
    <source>
        <dbReference type="ARBA" id="ARBA00009497"/>
    </source>
</evidence>
<comment type="caution">
    <text evidence="4">The sequence shown here is derived from an EMBL/GenBank/DDBJ whole genome shotgun (WGS) entry which is preliminary data.</text>
</comment>
<feature type="domain" description="Ferritin/DPS" evidence="3">
    <location>
        <begin position="7"/>
        <end position="143"/>
    </location>
</feature>
<dbReference type="Pfam" id="PF00210">
    <property type="entry name" value="Ferritin"/>
    <property type="match status" value="1"/>
</dbReference>
<dbReference type="Gene3D" id="1.20.1260.10">
    <property type="match status" value="1"/>
</dbReference>
<dbReference type="InterPro" id="IPR008331">
    <property type="entry name" value="Ferritin_DPS_dom"/>
</dbReference>
<reference evidence="4" key="1">
    <citation type="submission" date="2022-09" db="EMBL/GenBank/DDBJ databases">
        <title>Novel Mycoplasma species identified in domestic and wild animals.</title>
        <authorList>
            <person name="Volokhov D.V."/>
            <person name="Furtak V.A."/>
            <person name="Zagorodnyaya T.A."/>
        </authorList>
    </citation>
    <scope>NUCLEOTIDE SEQUENCE</scope>
    <source>
        <strain evidence="4">Oakley</strain>
    </source>
</reference>
<keyword evidence="5" id="KW-1185">Reference proteome</keyword>
<dbReference type="InterPro" id="IPR012347">
    <property type="entry name" value="Ferritin-like"/>
</dbReference>
<dbReference type="RefSeq" id="WP_263607827.1">
    <property type="nucleotide sequence ID" value="NZ_JAOVQM010000002.1"/>
</dbReference>
<dbReference type="PANTHER" id="PTHR42932:SF1">
    <property type="entry name" value="GENERAL STRESS PROTEIN 20U"/>
    <property type="match status" value="1"/>
</dbReference>
<dbReference type="EMBL" id="JAOVQM010000002">
    <property type="protein sequence ID" value="MCV2231688.1"/>
    <property type="molecule type" value="Genomic_DNA"/>
</dbReference>
<sequence>MNKLEHLLNKEVANFAVLYTKLHNFHWYVKGPLFFQLHAKFEELYDQVTEIYDEIAERILMIGGKPVATLKGNLELASLQEASGLETKDEMIKSVINDFRQVDAELKEGIKLAEEAEDDVTVDLLTTTRGALQKHIWMLSELLK</sequence>
<evidence type="ECO:0000259" key="3">
    <source>
        <dbReference type="Pfam" id="PF00210"/>
    </source>
</evidence>
<proteinExistence type="inferred from homology"/>
<dbReference type="SUPFAM" id="SSF47240">
    <property type="entry name" value="Ferritin-like"/>
    <property type="match status" value="1"/>
</dbReference>
<dbReference type="InterPro" id="IPR023188">
    <property type="entry name" value="DPS_DNA-bd_CS"/>
</dbReference>
<organism evidence="4 5">
    <name type="scientific">Paracholeplasma manati</name>
    <dbReference type="NCBI Taxonomy" id="591373"/>
    <lineage>
        <taxon>Bacteria</taxon>
        <taxon>Bacillati</taxon>
        <taxon>Mycoplasmatota</taxon>
        <taxon>Mollicutes</taxon>
        <taxon>Acholeplasmatales</taxon>
        <taxon>Acholeplasmataceae</taxon>
        <taxon>Paracholeplasma</taxon>
    </lineage>
</organism>
<evidence type="ECO:0000313" key="5">
    <source>
        <dbReference type="Proteomes" id="UP001177160"/>
    </source>
</evidence>
<dbReference type="PIRSF" id="PIRSF005900">
    <property type="entry name" value="Dps"/>
    <property type="match status" value="1"/>
</dbReference>
<dbReference type="InterPro" id="IPR002177">
    <property type="entry name" value="DPS_DNA-bd"/>
</dbReference>